<dbReference type="InterPro" id="IPR055471">
    <property type="entry name" value="DUF7043"/>
</dbReference>
<dbReference type="Pfam" id="PF23070">
    <property type="entry name" value="DUF7043"/>
    <property type="match status" value="1"/>
</dbReference>
<protein>
    <recommendedName>
        <fullName evidence="2">DUF7043 domain-containing protein</fullName>
    </recommendedName>
</protein>
<evidence type="ECO:0000256" key="1">
    <source>
        <dbReference type="SAM" id="MobiDB-lite"/>
    </source>
</evidence>
<accession>A0AAV4GRJ4</accession>
<feature type="compositionally biased region" description="Acidic residues" evidence="1">
    <location>
        <begin position="1"/>
        <end position="22"/>
    </location>
</feature>
<dbReference type="EMBL" id="BMAT01012202">
    <property type="protein sequence ID" value="GFR87944.1"/>
    <property type="molecule type" value="Genomic_DNA"/>
</dbReference>
<sequence>MILDDNNDDDIHDDDGDNDDDYANWNEERPSCQLSGGFRFRAIKKLTGEDICEKEWRWSTLEIECMKGDGMTFITPASNTKCNPFTPFKNKKRLVCWAVWESNDFTFMIASDVSSKQPKYCLRFPKNLQGDFIVLVYFSAFCPTHVSGKALPEMEYYEFRMHRRDPNKCEDDDEGKCRSMFRTPDDCAKNRSYALHCPLSCKRCPVPVREELESKTCQFQEILIGNWRYYTKRHFDTEKVTVNITPAVATFSHLSHFECLDRDKMDRKYKMVSFFENGCAPRFTCVEFNRQTANVLQYRISASERLELPMDQLCTFRDDPEPQKDFIRSYQFRNLIRERGFMSSFMPAFCGLSGKIPFDGTVNGHNCSGMVSDWDENRCTAVGTFALTSNTCKELVLPMEFQCLSFISEEEVKQELVITRSLDGTNTYNCWILTDYMKLHSLPLGVRMFYRMPTAQCTLGVDIADMSDGISDAVLYLNYEEKKHECNPQVPVLTSRVTKIVTTNPDYVVHSNKSLIPQETAVDVESNQSKDTSGQSSPITDPHRTERPYKSVSKDSTSCISYSIEILTAIVFVAKALPGGLFGS</sequence>
<proteinExistence type="predicted"/>
<keyword evidence="4" id="KW-1185">Reference proteome</keyword>
<evidence type="ECO:0000259" key="2">
    <source>
        <dbReference type="Pfam" id="PF23070"/>
    </source>
</evidence>
<dbReference type="PANTHER" id="PTHR22255:SF9">
    <property type="entry name" value="LP06548P"/>
    <property type="match status" value="1"/>
</dbReference>
<name>A0AAV4GRJ4_9GAST</name>
<evidence type="ECO:0000313" key="3">
    <source>
        <dbReference type="EMBL" id="GFR87944.1"/>
    </source>
</evidence>
<organism evidence="3 4">
    <name type="scientific">Elysia marginata</name>
    <dbReference type="NCBI Taxonomy" id="1093978"/>
    <lineage>
        <taxon>Eukaryota</taxon>
        <taxon>Metazoa</taxon>
        <taxon>Spiralia</taxon>
        <taxon>Lophotrochozoa</taxon>
        <taxon>Mollusca</taxon>
        <taxon>Gastropoda</taxon>
        <taxon>Heterobranchia</taxon>
        <taxon>Euthyneura</taxon>
        <taxon>Panpulmonata</taxon>
        <taxon>Sacoglossa</taxon>
        <taxon>Placobranchoidea</taxon>
        <taxon>Plakobranchidae</taxon>
        <taxon>Elysia</taxon>
    </lineage>
</organism>
<dbReference type="Proteomes" id="UP000762676">
    <property type="component" value="Unassembled WGS sequence"/>
</dbReference>
<evidence type="ECO:0000313" key="4">
    <source>
        <dbReference type="Proteomes" id="UP000762676"/>
    </source>
</evidence>
<feature type="compositionally biased region" description="Basic and acidic residues" evidence="1">
    <location>
        <begin position="541"/>
        <end position="552"/>
    </location>
</feature>
<feature type="compositionally biased region" description="Polar residues" evidence="1">
    <location>
        <begin position="525"/>
        <end position="539"/>
    </location>
</feature>
<dbReference type="PANTHER" id="PTHR22255">
    <property type="entry name" value="LP06548P"/>
    <property type="match status" value="1"/>
</dbReference>
<feature type="domain" description="DUF7043" evidence="2">
    <location>
        <begin position="214"/>
        <end position="314"/>
    </location>
</feature>
<comment type="caution">
    <text evidence="3">The sequence shown here is derived from an EMBL/GenBank/DDBJ whole genome shotgun (WGS) entry which is preliminary data.</text>
</comment>
<dbReference type="AlphaFoldDB" id="A0AAV4GRJ4"/>
<reference evidence="3 4" key="1">
    <citation type="journal article" date="2021" name="Elife">
        <title>Chloroplast acquisition without the gene transfer in kleptoplastic sea slugs, Plakobranchus ocellatus.</title>
        <authorList>
            <person name="Maeda T."/>
            <person name="Takahashi S."/>
            <person name="Yoshida T."/>
            <person name="Shimamura S."/>
            <person name="Takaki Y."/>
            <person name="Nagai Y."/>
            <person name="Toyoda A."/>
            <person name="Suzuki Y."/>
            <person name="Arimoto A."/>
            <person name="Ishii H."/>
            <person name="Satoh N."/>
            <person name="Nishiyama T."/>
            <person name="Hasebe M."/>
            <person name="Maruyama T."/>
            <person name="Minagawa J."/>
            <person name="Obokata J."/>
            <person name="Shigenobu S."/>
        </authorList>
    </citation>
    <scope>NUCLEOTIDE SEQUENCE [LARGE SCALE GENOMIC DNA]</scope>
</reference>
<gene>
    <name evidence="3" type="ORF">ElyMa_006089700</name>
</gene>
<feature type="region of interest" description="Disordered" evidence="1">
    <location>
        <begin position="519"/>
        <end position="552"/>
    </location>
</feature>
<feature type="region of interest" description="Disordered" evidence="1">
    <location>
        <begin position="1"/>
        <end position="23"/>
    </location>
</feature>